<dbReference type="Pfam" id="PF01970">
    <property type="entry name" value="TctA"/>
    <property type="match status" value="1"/>
</dbReference>
<dbReference type="STRING" id="1123384.AJ81_04850"/>
<dbReference type="PATRIC" id="fig|1123384.7.peg.956"/>
<dbReference type="OrthoDB" id="9781349at2"/>
<gene>
    <name evidence="3" type="ORF">AJ81_04850</name>
</gene>
<feature type="transmembrane region" description="Helical" evidence="1">
    <location>
        <begin position="108"/>
        <end position="131"/>
    </location>
</feature>
<feature type="transmembrane region" description="Helical" evidence="1">
    <location>
        <begin position="324"/>
        <end position="345"/>
    </location>
</feature>
<dbReference type="AlphaFoldDB" id="A0A0X1KR34"/>
<dbReference type="PANTHER" id="PTHR35342:SF5">
    <property type="entry name" value="TRICARBOXYLIC TRANSPORT PROTEIN"/>
    <property type="match status" value="1"/>
</dbReference>
<evidence type="ECO:0000256" key="1">
    <source>
        <dbReference type="SAM" id="Phobius"/>
    </source>
</evidence>
<dbReference type="PaxDb" id="1123384-AJ81_04850"/>
<feature type="domain" description="DUF112" evidence="2">
    <location>
        <begin position="21"/>
        <end position="441"/>
    </location>
</feature>
<evidence type="ECO:0000313" key="3">
    <source>
        <dbReference type="EMBL" id="AJC73644.1"/>
    </source>
</evidence>
<sequence>MAAVEYLMYGFKVVFEPANFFWLTLGSFLGTVIGMLPGLGPATGIALLLPLTFVMKPETALITMCAIFYGAMFGGSRSSILLNIPGDGSAVVSCFDGYPMTLKGEAEAALAISAIASFIGGLISSIAFVLLALPLARIALMFGPPEYFALMVLALTATASMSEGKVLKGLLSMALGLIVSMVGLDPQSGVSRFTFGNLELQGGIEFVVVIIGIYGLGEVLKNLEKIARSEALQPIKKKFGRIWISKEQWKRSVVPILRSTPIGFLIGILPGAGGTIAGLMAYNVEKRLSKEPERFGKGAIEGLAAPEAANNACSIGAILPTLTLGIPGSGTAAIMLGALMIYGLQPGPLLFEFYPEIGWGVVASFFVGNLIAAVINLPLAGLLVRILAVPPKILYPLITALCFIGVYAINLSVVDFYLLIMFGLLGYAMRKFDIPTAPMILASVVGRKFEQSFRQSLMLSHGDFSIFFKSAISVTLLILAVLSLVYPIVSGAIKKRRHTL</sequence>
<protein>
    <submittedName>
        <fullName evidence="3">Tripartite tricarboxylate transporter TctA</fullName>
    </submittedName>
</protein>
<feature type="transmembrane region" description="Helical" evidence="1">
    <location>
        <begin position="61"/>
        <end position="80"/>
    </location>
</feature>
<keyword evidence="4" id="KW-1185">Reference proteome</keyword>
<organism evidence="3 4">
    <name type="scientific">Pseudothermotoga hypogea DSM 11164 = NBRC 106472</name>
    <dbReference type="NCBI Taxonomy" id="1123384"/>
    <lineage>
        <taxon>Bacteria</taxon>
        <taxon>Thermotogati</taxon>
        <taxon>Thermotogota</taxon>
        <taxon>Thermotogae</taxon>
        <taxon>Thermotogales</taxon>
        <taxon>Thermotogaceae</taxon>
        <taxon>Pseudothermotoga</taxon>
    </lineage>
</organism>
<feature type="transmembrane region" description="Helical" evidence="1">
    <location>
        <begin position="262"/>
        <end position="284"/>
    </location>
</feature>
<dbReference type="Proteomes" id="UP000077469">
    <property type="component" value="Chromosome"/>
</dbReference>
<feature type="transmembrane region" description="Helical" evidence="1">
    <location>
        <begin position="357"/>
        <end position="384"/>
    </location>
</feature>
<feature type="transmembrane region" description="Helical" evidence="1">
    <location>
        <begin position="20"/>
        <end position="49"/>
    </location>
</feature>
<keyword evidence="1" id="KW-0812">Transmembrane</keyword>
<dbReference type="InterPro" id="IPR002823">
    <property type="entry name" value="DUF112_TM"/>
</dbReference>
<dbReference type="EMBL" id="CP007141">
    <property type="protein sequence ID" value="AJC73644.1"/>
    <property type="molecule type" value="Genomic_DNA"/>
</dbReference>
<proteinExistence type="predicted"/>
<name>A0A0X1KR34_9THEM</name>
<keyword evidence="1" id="KW-1133">Transmembrane helix</keyword>
<evidence type="ECO:0000259" key="2">
    <source>
        <dbReference type="Pfam" id="PF01970"/>
    </source>
</evidence>
<reference evidence="3 4" key="1">
    <citation type="submission" date="2014-01" db="EMBL/GenBank/DDBJ databases">
        <title>Genome sequencing of Thermotog hypogea.</title>
        <authorList>
            <person name="Zhang X."/>
            <person name="Alvare G."/>
            <person name="Fristensky B."/>
            <person name="Chen L."/>
            <person name="Suen T."/>
            <person name="Chen Q."/>
            <person name="Ma K."/>
        </authorList>
    </citation>
    <scope>NUCLEOTIDE SEQUENCE [LARGE SCALE GENOMIC DNA]</scope>
    <source>
        <strain evidence="3 4">DSM 11164</strain>
    </source>
</reference>
<dbReference type="PANTHER" id="PTHR35342">
    <property type="entry name" value="TRICARBOXYLIC TRANSPORT PROTEIN"/>
    <property type="match status" value="1"/>
</dbReference>
<dbReference type="RefSeq" id="WP_031504911.1">
    <property type="nucleotide sequence ID" value="NC_022795.1"/>
</dbReference>
<feature type="transmembrane region" description="Helical" evidence="1">
    <location>
        <begin position="138"/>
        <end position="160"/>
    </location>
</feature>
<keyword evidence="1" id="KW-0472">Membrane</keyword>
<accession>A0A0X1KR34</accession>
<dbReference type="KEGG" id="phy:AJ81_04850"/>
<evidence type="ECO:0000313" key="4">
    <source>
        <dbReference type="Proteomes" id="UP000077469"/>
    </source>
</evidence>
<feature type="transmembrane region" description="Helical" evidence="1">
    <location>
        <begin position="396"/>
        <end position="429"/>
    </location>
</feature>
<feature type="transmembrane region" description="Helical" evidence="1">
    <location>
        <begin position="466"/>
        <end position="489"/>
    </location>
</feature>